<keyword evidence="6 15" id="KW-0547">Nucleotide-binding</keyword>
<evidence type="ECO:0000256" key="14">
    <source>
        <dbReference type="ARBA" id="ARBA00025923"/>
    </source>
</evidence>
<keyword evidence="8 15" id="KW-0067">ATP-binding</keyword>
<feature type="compositionally biased region" description="Basic and acidic residues" evidence="16">
    <location>
        <begin position="770"/>
        <end position="785"/>
    </location>
</feature>
<keyword evidence="12" id="KW-0131">Cell cycle</keyword>
<evidence type="ECO:0000256" key="15">
    <source>
        <dbReference type="PROSITE-ProRule" id="PRU00289"/>
    </source>
</evidence>
<dbReference type="PANTHER" id="PTHR22683">
    <property type="entry name" value="SPORULATION PROTEIN RELATED"/>
    <property type="match status" value="1"/>
</dbReference>
<dbReference type="SUPFAM" id="SSF46785">
    <property type="entry name" value="Winged helix' DNA-binding domain"/>
    <property type="match status" value="1"/>
</dbReference>
<comment type="subunit">
    <text evidence="14">Homohexamer. Forms a ring that surrounds DNA.</text>
</comment>
<dbReference type="eggNOG" id="COG1674">
    <property type="taxonomic scope" value="Bacteria"/>
</dbReference>
<dbReference type="InterPro" id="IPR025199">
    <property type="entry name" value="FtsK_4TM"/>
</dbReference>
<evidence type="ECO:0000256" key="3">
    <source>
        <dbReference type="ARBA" id="ARBA00022475"/>
    </source>
</evidence>
<keyword evidence="11 17" id="KW-0472">Membrane</keyword>
<keyword evidence="9 17" id="KW-1133">Transmembrane helix</keyword>
<name>E3DS20_HALPG</name>
<dbReference type="SUPFAM" id="SSF52540">
    <property type="entry name" value="P-loop containing nucleoside triphosphate hydrolases"/>
    <property type="match status" value="1"/>
</dbReference>
<dbReference type="GO" id="GO:0005524">
    <property type="term" value="F:ATP binding"/>
    <property type="evidence" value="ECO:0007669"/>
    <property type="project" value="UniProtKB-UniRule"/>
</dbReference>
<dbReference type="OrthoDB" id="9807790at2"/>
<dbReference type="GO" id="GO:0007059">
    <property type="term" value="P:chromosome segregation"/>
    <property type="evidence" value="ECO:0007669"/>
    <property type="project" value="UniProtKB-KW"/>
</dbReference>
<evidence type="ECO:0000256" key="17">
    <source>
        <dbReference type="SAM" id="Phobius"/>
    </source>
</evidence>
<keyword evidence="20" id="KW-1185">Reference proteome</keyword>
<feature type="compositionally biased region" description="Basic and acidic residues" evidence="16">
    <location>
        <begin position="208"/>
        <end position="243"/>
    </location>
</feature>
<dbReference type="Pfam" id="PF13491">
    <property type="entry name" value="FtsK_4TM"/>
    <property type="match status" value="1"/>
</dbReference>
<dbReference type="GO" id="GO:0051301">
    <property type="term" value="P:cell division"/>
    <property type="evidence" value="ECO:0007669"/>
    <property type="project" value="UniProtKB-KW"/>
</dbReference>
<evidence type="ECO:0000256" key="1">
    <source>
        <dbReference type="ARBA" id="ARBA00004651"/>
    </source>
</evidence>
<dbReference type="KEGG" id="hpk:Hprae_0990"/>
<feature type="region of interest" description="Disordered" evidence="16">
    <location>
        <begin position="761"/>
        <end position="785"/>
    </location>
</feature>
<dbReference type="PROSITE" id="PS50901">
    <property type="entry name" value="FTSK"/>
    <property type="match status" value="1"/>
</dbReference>
<comment type="similarity">
    <text evidence="2">Belongs to the FtsK/SpoIIIE/SftA family.</text>
</comment>
<evidence type="ECO:0000259" key="18">
    <source>
        <dbReference type="PROSITE" id="PS50901"/>
    </source>
</evidence>
<evidence type="ECO:0000256" key="7">
    <source>
        <dbReference type="ARBA" id="ARBA00022829"/>
    </source>
</evidence>
<accession>E3DS20</accession>
<evidence type="ECO:0000256" key="2">
    <source>
        <dbReference type="ARBA" id="ARBA00006474"/>
    </source>
</evidence>
<gene>
    <name evidence="19" type="ordered locus">Hprae_0990</name>
</gene>
<evidence type="ECO:0000256" key="9">
    <source>
        <dbReference type="ARBA" id="ARBA00022989"/>
    </source>
</evidence>
<evidence type="ECO:0000256" key="10">
    <source>
        <dbReference type="ARBA" id="ARBA00023125"/>
    </source>
</evidence>
<keyword evidence="5 17" id="KW-0812">Transmembrane</keyword>
<feature type="domain" description="FtsK" evidence="18">
    <location>
        <begin position="434"/>
        <end position="623"/>
    </location>
</feature>
<proteinExistence type="inferred from homology"/>
<evidence type="ECO:0000256" key="13">
    <source>
        <dbReference type="ARBA" id="ARBA00024986"/>
    </source>
</evidence>
<comment type="subcellular location">
    <subcellularLocation>
        <location evidence="1">Cell membrane</location>
        <topology evidence="1">Multi-pass membrane protein</topology>
    </subcellularLocation>
</comment>
<dbReference type="GO" id="GO:0003677">
    <property type="term" value="F:DNA binding"/>
    <property type="evidence" value="ECO:0007669"/>
    <property type="project" value="UniProtKB-KW"/>
</dbReference>
<comment type="function">
    <text evidence="13">Essential cell division protein that coordinates cell division and chromosome segregation. The N-terminus is involved in assembly of the cell-division machinery. The C-terminus functions as a DNA motor that moves dsDNA in an ATP-dependent manner towards the dif recombination site, which is located within the replication terminus region. Required for activation of the Xer recombinase, allowing activation of chromosome unlinking by recombination.</text>
</comment>
<dbReference type="InterPro" id="IPR027417">
    <property type="entry name" value="P-loop_NTPase"/>
</dbReference>
<evidence type="ECO:0000256" key="6">
    <source>
        <dbReference type="ARBA" id="ARBA00022741"/>
    </source>
</evidence>
<dbReference type="Gene3D" id="1.10.10.10">
    <property type="entry name" value="Winged helix-like DNA-binding domain superfamily/Winged helix DNA-binding domain"/>
    <property type="match status" value="1"/>
</dbReference>
<dbReference type="InterPro" id="IPR041027">
    <property type="entry name" value="FtsK_alpha"/>
</dbReference>
<feature type="region of interest" description="Disordered" evidence="16">
    <location>
        <begin position="205"/>
        <end position="298"/>
    </location>
</feature>
<dbReference type="InterPro" id="IPR036388">
    <property type="entry name" value="WH-like_DNA-bd_sf"/>
</dbReference>
<evidence type="ECO:0000256" key="5">
    <source>
        <dbReference type="ARBA" id="ARBA00022692"/>
    </source>
</evidence>
<dbReference type="AlphaFoldDB" id="E3DS20"/>
<dbReference type="InterPro" id="IPR050206">
    <property type="entry name" value="FtsK/SpoIIIE/SftA"/>
</dbReference>
<dbReference type="InterPro" id="IPR002543">
    <property type="entry name" value="FtsK_dom"/>
</dbReference>
<feature type="binding site" evidence="15">
    <location>
        <begin position="451"/>
        <end position="458"/>
    </location>
    <ligand>
        <name>ATP</name>
        <dbReference type="ChEBI" id="CHEBI:30616"/>
    </ligand>
</feature>
<protein>
    <submittedName>
        <fullName evidence="19">Cell division protein FtsK/SpoIIIE</fullName>
    </submittedName>
</protein>
<dbReference type="Gene3D" id="3.30.980.40">
    <property type="match status" value="1"/>
</dbReference>
<dbReference type="SMART" id="SM00382">
    <property type="entry name" value="AAA"/>
    <property type="match status" value="1"/>
</dbReference>
<evidence type="ECO:0000313" key="20">
    <source>
        <dbReference type="Proteomes" id="UP000006866"/>
    </source>
</evidence>
<dbReference type="InterPro" id="IPR018541">
    <property type="entry name" value="Ftsk_gamma"/>
</dbReference>
<evidence type="ECO:0000256" key="8">
    <source>
        <dbReference type="ARBA" id="ARBA00022840"/>
    </source>
</evidence>
<dbReference type="RefSeq" id="WP_014553177.1">
    <property type="nucleotide sequence ID" value="NC_017455.1"/>
</dbReference>
<keyword evidence="4 19" id="KW-0132">Cell division</keyword>
<dbReference type="InterPro" id="IPR036390">
    <property type="entry name" value="WH_DNA-bd_sf"/>
</dbReference>
<evidence type="ECO:0000256" key="4">
    <source>
        <dbReference type="ARBA" id="ARBA00022618"/>
    </source>
</evidence>
<evidence type="ECO:0000256" key="12">
    <source>
        <dbReference type="ARBA" id="ARBA00023306"/>
    </source>
</evidence>
<dbReference type="Pfam" id="PF17854">
    <property type="entry name" value="FtsK_alpha"/>
    <property type="match status" value="1"/>
</dbReference>
<keyword evidence="3" id="KW-1003">Cell membrane</keyword>
<dbReference type="PATRIC" id="fig|572479.3.peg.1000"/>
<evidence type="ECO:0000313" key="19">
    <source>
        <dbReference type="EMBL" id="ADO77144.1"/>
    </source>
</evidence>
<feature type="transmembrane region" description="Helical" evidence="17">
    <location>
        <begin position="20"/>
        <end position="42"/>
    </location>
</feature>
<dbReference type="STRING" id="572479.Hprae_0990"/>
<dbReference type="EMBL" id="CP002175">
    <property type="protein sequence ID" value="ADO77144.1"/>
    <property type="molecule type" value="Genomic_DNA"/>
</dbReference>
<dbReference type="Pfam" id="PF09397">
    <property type="entry name" value="FtsK_gamma"/>
    <property type="match status" value="1"/>
</dbReference>
<dbReference type="Gene3D" id="3.40.50.300">
    <property type="entry name" value="P-loop containing nucleotide triphosphate hydrolases"/>
    <property type="match status" value="1"/>
</dbReference>
<feature type="compositionally biased region" description="Basic and acidic residues" evidence="16">
    <location>
        <begin position="275"/>
        <end position="298"/>
    </location>
</feature>
<reference evidence="20" key="1">
    <citation type="submission" date="2010-10" db="EMBL/GenBank/DDBJ databases">
        <title>The complete genome of Halanaerobium praevalens DSM 2228.</title>
        <authorList>
            <consortium name="US DOE Joint Genome Institute (JGI-PGF)"/>
            <person name="Lucas S."/>
            <person name="Copeland A."/>
            <person name="Lapidus A."/>
            <person name="Glavina del Rio T."/>
            <person name="Dalin E."/>
            <person name="Tice H."/>
            <person name="Bruce D."/>
            <person name="Goodwin L."/>
            <person name="Pitluck S."/>
            <person name="Kyrpides N."/>
            <person name="Mavromatis K."/>
            <person name="Ivanova N."/>
            <person name="Ovchinnikova G."/>
            <person name="Chertkov O."/>
            <person name="Detter J.C."/>
            <person name="Han C."/>
            <person name="Larimer F."/>
            <person name="Land M."/>
            <person name="Hauser L."/>
            <person name="Markowitz V."/>
            <person name="Cheng J.-F."/>
            <person name="Hugenholtz P."/>
            <person name="Woyke T."/>
            <person name="Wu D."/>
            <person name="Tindall B."/>
            <person name="Pomrenke H.G."/>
            <person name="Brambilla E."/>
            <person name="Klenk H.-P."/>
            <person name="Eisen J.A."/>
        </authorList>
    </citation>
    <scope>NUCLEOTIDE SEQUENCE [LARGE SCALE GENOMIC DNA]</scope>
    <source>
        <strain evidence="20">ATCC 33744 / DSM 2228 / GSL</strain>
    </source>
</reference>
<evidence type="ECO:0000256" key="16">
    <source>
        <dbReference type="SAM" id="MobiDB-lite"/>
    </source>
</evidence>
<feature type="transmembrane region" description="Helical" evidence="17">
    <location>
        <begin position="79"/>
        <end position="97"/>
    </location>
</feature>
<feature type="transmembrane region" description="Helical" evidence="17">
    <location>
        <begin position="48"/>
        <end position="67"/>
    </location>
</feature>
<organism evidence="19 20">
    <name type="scientific">Halanaerobium praevalens (strain ATCC 33744 / DSM 2228 / GSL)</name>
    <dbReference type="NCBI Taxonomy" id="572479"/>
    <lineage>
        <taxon>Bacteria</taxon>
        <taxon>Bacillati</taxon>
        <taxon>Bacillota</taxon>
        <taxon>Clostridia</taxon>
        <taxon>Halanaerobiales</taxon>
        <taxon>Halanaerobiaceae</taxon>
        <taxon>Halanaerobium</taxon>
    </lineage>
</organism>
<dbReference type="GO" id="GO:0005886">
    <property type="term" value="C:plasma membrane"/>
    <property type="evidence" value="ECO:0007669"/>
    <property type="project" value="UniProtKB-SubCell"/>
</dbReference>
<sequence length="785" mass="87204">MSNKKNDSQIEKRKNEILGLFLITFAAISYLAIFSNSAGLLGNYLSNAYYFLVGSGSYFFPLLFIYWGIQFIRSREIKFSSRFGGLLIAFTAIISIINLSKGVQKPLVINFNTAGGIIGNTISYFLAELFAVNGAYIILSVILLIGLLLLFDLFLHNIFSKVKIKIKAIKENSLNFKEEFKSFFANLSFDKFNFLNKIKEKAKNKKQEKKEVKKEPKKDKEKDKEKDDSQKDKQAQIIEDKTPPQKTVKAKKESTNNNSNNDKSVKTKRNNFKAKPKEVKEDFDISKDQSKNVNDQGRKYGDYTFPGISLLNNSGKKKVKLANKSELLEETLNSFGVEAKVINVNHGPTITRYEIQPATGVKVSKIVNLSDDISLALAARDVRIEAPIPGKAAVGIEVPHGNNITVSFRDVIVSEEFQNAEDKLTLALGKGIDGDTAVFNLAKMPHLLVAGATGSGKSVCINTLISSILYRATPAEVKLLLVDPKKVELNIYQGLPHLITPVVTDPQKAANVLKLVVEEMENRYDLFSETGSRGIESYNKQVEDPEAKMPYIVVIIDELSDLMMVAANEVEDNICRLAQMSRAAGIHLIIATQRPSVDVITGLIKANIPSRISFAVSSATDSRTILDMGGAEKLLGKGDMLFSPVGMQKPQRIQGSFLTDQEISEITSFVKSQATADYKIEKDDIKEVELSIDDEQDELYEEAVKLVVKYRASISMLQRRLHIGHSRAARLIDSMEEDGIVGPYAGSKPREVLVEESDLEAVLNGESSDETEKSEVKNLDKKIEL</sequence>
<evidence type="ECO:0000256" key="11">
    <source>
        <dbReference type="ARBA" id="ARBA00023136"/>
    </source>
</evidence>
<dbReference type="Proteomes" id="UP000006866">
    <property type="component" value="Chromosome"/>
</dbReference>
<dbReference type="Pfam" id="PF01580">
    <property type="entry name" value="FtsK_SpoIIIE"/>
    <property type="match status" value="1"/>
</dbReference>
<keyword evidence="7" id="KW-0159">Chromosome partition</keyword>
<dbReference type="HOGENOM" id="CLU_001981_9_7_9"/>
<dbReference type="PANTHER" id="PTHR22683:SF41">
    <property type="entry name" value="DNA TRANSLOCASE FTSK"/>
    <property type="match status" value="1"/>
</dbReference>
<reference evidence="19 20" key="2">
    <citation type="journal article" date="2011" name="Stand. Genomic Sci.">
        <title>Complete genome sequence of the extremely halophilic Halanaerobium praevalens type strain (GSL).</title>
        <authorList>
            <person name="Ivanova N."/>
            <person name="Sikorski J."/>
            <person name="Chertkov O."/>
            <person name="Nolan M."/>
            <person name="Lucas S."/>
            <person name="Hammon N."/>
            <person name="Deshpande S."/>
            <person name="Cheng J.F."/>
            <person name="Tapia R."/>
            <person name="Han C."/>
            <person name="Goodwin L."/>
            <person name="Pitluck S."/>
            <person name="Huntemann M."/>
            <person name="Liolios K."/>
            <person name="Pagani I."/>
            <person name="Mavromatis K."/>
            <person name="Ovchinikova G."/>
            <person name="Pati A."/>
            <person name="Chen A."/>
            <person name="Palaniappan K."/>
            <person name="Land M."/>
            <person name="Hauser L."/>
            <person name="Brambilla E.M."/>
            <person name="Kannan K.P."/>
            <person name="Rohde M."/>
            <person name="Tindall B.J."/>
            <person name="Goker M."/>
            <person name="Detter J.C."/>
            <person name="Woyke T."/>
            <person name="Bristow J."/>
            <person name="Eisen J.A."/>
            <person name="Markowitz V."/>
            <person name="Hugenholtz P."/>
            <person name="Kyrpides N.C."/>
            <person name="Klenk H.P."/>
            <person name="Lapidus A."/>
        </authorList>
    </citation>
    <scope>NUCLEOTIDE SEQUENCE [LARGE SCALE GENOMIC DNA]</scope>
    <source>
        <strain evidence="20">ATCC 33744 / DSM 2228 / GSL</strain>
    </source>
</reference>
<keyword evidence="10" id="KW-0238">DNA-binding</keyword>
<dbReference type="SMART" id="SM00843">
    <property type="entry name" value="Ftsk_gamma"/>
    <property type="match status" value="1"/>
</dbReference>
<dbReference type="InterPro" id="IPR003593">
    <property type="entry name" value="AAA+_ATPase"/>
</dbReference>
<feature type="transmembrane region" description="Helical" evidence="17">
    <location>
        <begin position="134"/>
        <end position="155"/>
    </location>
</feature>